<name>A0A8H5CN22_9AGAR</name>
<protein>
    <recommendedName>
        <fullName evidence="1">non-specific serine/threonine protein kinase</fullName>
        <ecNumber evidence="1">2.7.11.1</ecNumber>
    </recommendedName>
</protein>
<dbReference type="Gene3D" id="1.10.510.10">
    <property type="entry name" value="Transferase(Phosphotransferase) domain 1"/>
    <property type="match status" value="1"/>
</dbReference>
<gene>
    <name evidence="3" type="ORF">D9756_011178</name>
</gene>
<dbReference type="InterPro" id="IPR011009">
    <property type="entry name" value="Kinase-like_dom_sf"/>
</dbReference>
<evidence type="ECO:0000313" key="3">
    <source>
        <dbReference type="EMBL" id="KAF5344856.1"/>
    </source>
</evidence>
<dbReference type="InterPro" id="IPR000719">
    <property type="entry name" value="Prot_kinase_dom"/>
</dbReference>
<dbReference type="AlphaFoldDB" id="A0A8H5CN22"/>
<dbReference type="PANTHER" id="PTHR11909">
    <property type="entry name" value="CASEIN KINASE-RELATED"/>
    <property type="match status" value="1"/>
</dbReference>
<dbReference type="EMBL" id="JAACJO010000055">
    <property type="protein sequence ID" value="KAF5344856.1"/>
    <property type="molecule type" value="Genomic_DNA"/>
</dbReference>
<dbReference type="InterPro" id="IPR008271">
    <property type="entry name" value="Ser/Thr_kinase_AS"/>
</dbReference>
<dbReference type="OrthoDB" id="5579860at2759"/>
<dbReference type="SUPFAM" id="SSF56112">
    <property type="entry name" value="Protein kinase-like (PK-like)"/>
    <property type="match status" value="1"/>
</dbReference>
<feature type="domain" description="Protein kinase" evidence="2">
    <location>
        <begin position="1"/>
        <end position="103"/>
    </location>
</feature>
<evidence type="ECO:0000259" key="2">
    <source>
        <dbReference type="PROSITE" id="PS50011"/>
    </source>
</evidence>
<accession>A0A8H5CN22</accession>
<dbReference type="PROSITE" id="PS50011">
    <property type="entry name" value="PROTEIN_KINASE_DOM"/>
    <property type="match status" value="1"/>
</dbReference>
<comment type="caution">
    <text evidence="3">The sequence shown here is derived from an EMBL/GenBank/DDBJ whole genome shotgun (WGS) entry which is preliminary data.</text>
</comment>
<dbReference type="EC" id="2.7.11.1" evidence="1"/>
<keyword evidence="4" id="KW-1185">Reference proteome</keyword>
<organism evidence="3 4">
    <name type="scientific">Leucocoprinus leucothites</name>
    <dbReference type="NCBI Taxonomy" id="201217"/>
    <lineage>
        <taxon>Eukaryota</taxon>
        <taxon>Fungi</taxon>
        <taxon>Dikarya</taxon>
        <taxon>Basidiomycota</taxon>
        <taxon>Agaricomycotina</taxon>
        <taxon>Agaricomycetes</taxon>
        <taxon>Agaricomycetidae</taxon>
        <taxon>Agaricales</taxon>
        <taxon>Agaricineae</taxon>
        <taxon>Agaricaceae</taxon>
        <taxon>Leucocoprinus</taxon>
    </lineage>
</organism>
<dbReference type="PROSITE" id="PS00108">
    <property type="entry name" value="PROTEIN_KINASE_ST"/>
    <property type="match status" value="1"/>
</dbReference>
<evidence type="ECO:0000313" key="4">
    <source>
        <dbReference type="Proteomes" id="UP000559027"/>
    </source>
</evidence>
<evidence type="ECO:0000256" key="1">
    <source>
        <dbReference type="ARBA" id="ARBA00012513"/>
    </source>
</evidence>
<dbReference type="GO" id="GO:0004674">
    <property type="term" value="F:protein serine/threonine kinase activity"/>
    <property type="evidence" value="ECO:0007669"/>
    <property type="project" value="UniProtKB-EC"/>
</dbReference>
<reference evidence="3 4" key="1">
    <citation type="journal article" date="2020" name="ISME J.">
        <title>Uncovering the hidden diversity of litter-decomposition mechanisms in mushroom-forming fungi.</title>
        <authorList>
            <person name="Floudas D."/>
            <person name="Bentzer J."/>
            <person name="Ahren D."/>
            <person name="Johansson T."/>
            <person name="Persson P."/>
            <person name="Tunlid A."/>
        </authorList>
    </citation>
    <scope>NUCLEOTIDE SEQUENCE [LARGE SCALE GENOMIC DNA]</scope>
    <source>
        <strain evidence="3 4">CBS 146.42</strain>
    </source>
</reference>
<dbReference type="Proteomes" id="UP000559027">
    <property type="component" value="Unassembled WGS sequence"/>
</dbReference>
<dbReference type="Pfam" id="PF00069">
    <property type="entry name" value="Pkinase"/>
    <property type="match status" value="1"/>
</dbReference>
<dbReference type="InterPro" id="IPR050235">
    <property type="entry name" value="CK1_Ser-Thr_kinase"/>
</dbReference>
<sequence>MLSALEHIRKLGFIHRDIKPANILLSLTDPSKIGLVDFGIARPFKRDNDIPSKYGPLSEKRHVVGTLDWASLNAHNGIGAHATISPTANSPAPVIEHIYSVIY</sequence>
<dbReference type="GO" id="GO:0005524">
    <property type="term" value="F:ATP binding"/>
    <property type="evidence" value="ECO:0007669"/>
    <property type="project" value="InterPro"/>
</dbReference>
<proteinExistence type="predicted"/>